<dbReference type="PANTHER" id="PTHR34235">
    <property type="entry name" value="SLR1203 PROTEIN-RELATED"/>
    <property type="match status" value="1"/>
</dbReference>
<evidence type="ECO:0000313" key="2">
    <source>
        <dbReference type="Proteomes" id="UP000019184"/>
    </source>
</evidence>
<proteinExistence type="predicted"/>
<accession>A0A7U7GFX2</accession>
<keyword evidence="2" id="KW-1185">Reference proteome</keyword>
<sequence>MTTTTHYETDFYQWTQQQAALLRQGLLSAVDIEHLAEEIESMGRSDRRSLGSFLENILLHLLKWRYQPERRGSSWIESIGNGRSAIDRLLEDSPSLAPQLPVLVTAEYRRARKEAVRQTGLPLATFPEPCPFTVEQITSDYWPD</sequence>
<comment type="caution">
    <text evidence="1">The sequence shown here is derived from an EMBL/GenBank/DDBJ whole genome shotgun (WGS) entry which is preliminary data.</text>
</comment>
<evidence type="ECO:0000313" key="1">
    <source>
        <dbReference type="EMBL" id="CDH47657.1"/>
    </source>
</evidence>
<dbReference type="Proteomes" id="UP000019184">
    <property type="component" value="Unassembled WGS sequence"/>
</dbReference>
<dbReference type="AlphaFoldDB" id="A0A7U7GFX2"/>
<gene>
    <name evidence="1" type="ORF">BN874_870024</name>
</gene>
<dbReference type="OrthoDB" id="5766125at2"/>
<dbReference type="RefSeq" id="WP_034436854.1">
    <property type="nucleotide sequence ID" value="NZ_CBTK010000306.1"/>
</dbReference>
<protein>
    <recommendedName>
        <fullName evidence="3">DUF29 domain-containing protein</fullName>
    </recommendedName>
</protein>
<evidence type="ECO:0008006" key="3">
    <source>
        <dbReference type="Google" id="ProtNLM"/>
    </source>
</evidence>
<dbReference type="Gene3D" id="1.20.1220.20">
    <property type="entry name" value="Uncharcterised protein PF01724"/>
    <property type="match status" value="1"/>
</dbReference>
<dbReference type="InterPro" id="IPR002636">
    <property type="entry name" value="DUF29"/>
</dbReference>
<dbReference type="Pfam" id="PF01724">
    <property type="entry name" value="DUF29"/>
    <property type="match status" value="1"/>
</dbReference>
<name>A0A7U7GFX2_9GAMM</name>
<dbReference type="EMBL" id="CBTK010000306">
    <property type="protein sequence ID" value="CDH47657.1"/>
    <property type="molecule type" value="Genomic_DNA"/>
</dbReference>
<organism evidence="1 2">
    <name type="scientific">Candidatus Contendobacter odensis Run_B_J11</name>
    <dbReference type="NCBI Taxonomy" id="1400861"/>
    <lineage>
        <taxon>Bacteria</taxon>
        <taxon>Pseudomonadati</taxon>
        <taxon>Pseudomonadota</taxon>
        <taxon>Gammaproteobacteria</taxon>
        <taxon>Candidatus Competibacteraceae</taxon>
        <taxon>Candidatus Contendibacter</taxon>
    </lineage>
</organism>
<reference evidence="1 2" key="1">
    <citation type="journal article" date="2014" name="ISME J.">
        <title>Candidatus Competibacter-lineage genomes retrieved from metagenomes reveal functional metabolic diversity.</title>
        <authorList>
            <person name="McIlroy S.J."/>
            <person name="Albertsen M."/>
            <person name="Andresen E.K."/>
            <person name="Saunders A.M."/>
            <person name="Kristiansen R."/>
            <person name="Stokholm-Bjerregaard M."/>
            <person name="Nielsen K.L."/>
            <person name="Nielsen P.H."/>
        </authorList>
    </citation>
    <scope>NUCLEOTIDE SEQUENCE [LARGE SCALE GENOMIC DNA]</scope>
    <source>
        <strain evidence="1 2">Run_B_J11</strain>
    </source>
</reference>